<name>A0A5B7EXS9_PORTR</name>
<gene>
    <name evidence="1" type="ORF">E2C01_030609</name>
</gene>
<proteinExistence type="predicted"/>
<organism evidence="1 2">
    <name type="scientific">Portunus trituberculatus</name>
    <name type="common">Swimming crab</name>
    <name type="synonym">Neptunus trituberculatus</name>
    <dbReference type="NCBI Taxonomy" id="210409"/>
    <lineage>
        <taxon>Eukaryota</taxon>
        <taxon>Metazoa</taxon>
        <taxon>Ecdysozoa</taxon>
        <taxon>Arthropoda</taxon>
        <taxon>Crustacea</taxon>
        <taxon>Multicrustacea</taxon>
        <taxon>Malacostraca</taxon>
        <taxon>Eumalacostraca</taxon>
        <taxon>Eucarida</taxon>
        <taxon>Decapoda</taxon>
        <taxon>Pleocyemata</taxon>
        <taxon>Brachyura</taxon>
        <taxon>Eubrachyura</taxon>
        <taxon>Portunoidea</taxon>
        <taxon>Portunidae</taxon>
        <taxon>Portuninae</taxon>
        <taxon>Portunus</taxon>
    </lineage>
</organism>
<comment type="caution">
    <text evidence="1">The sequence shown here is derived from an EMBL/GenBank/DDBJ whole genome shotgun (WGS) entry which is preliminary data.</text>
</comment>
<dbReference type="EMBL" id="VSRR010003697">
    <property type="protein sequence ID" value="MPC37134.1"/>
    <property type="molecule type" value="Genomic_DNA"/>
</dbReference>
<dbReference type="Proteomes" id="UP000324222">
    <property type="component" value="Unassembled WGS sequence"/>
</dbReference>
<keyword evidence="2" id="KW-1185">Reference proteome</keyword>
<accession>A0A5B7EXS9</accession>
<evidence type="ECO:0000313" key="2">
    <source>
        <dbReference type="Proteomes" id="UP000324222"/>
    </source>
</evidence>
<reference evidence="1 2" key="1">
    <citation type="submission" date="2019-05" db="EMBL/GenBank/DDBJ databases">
        <title>Another draft genome of Portunus trituberculatus and its Hox gene families provides insights of decapod evolution.</title>
        <authorList>
            <person name="Jeong J.-H."/>
            <person name="Song I."/>
            <person name="Kim S."/>
            <person name="Choi T."/>
            <person name="Kim D."/>
            <person name="Ryu S."/>
            <person name="Kim W."/>
        </authorList>
    </citation>
    <scope>NUCLEOTIDE SEQUENCE [LARGE SCALE GENOMIC DNA]</scope>
    <source>
        <tissue evidence="1">Muscle</tissue>
    </source>
</reference>
<dbReference type="AlphaFoldDB" id="A0A5B7EXS9"/>
<protein>
    <submittedName>
        <fullName evidence="1">Uncharacterized protein</fullName>
    </submittedName>
</protein>
<sequence length="213" mass="23787">MVDHHGECLKMNTILKRGFHALVPGTGKAVRSALGTFCTVYGGFVDDSSHARRLPQYPGYRGCHLPYSSHAWHSQTAIQNIDSGICHMAPMPSGQPLIPFPWFYLQYRRQYLGMVLDSVRALVFPLPERVIQFLSVVQSFLEDRAPTVSPGSSGFLGEAGPGWLDPRAWKEDALAFPWEGLDLYAFPPFSLIRRVLVQIRGSACVRMTLIAPR</sequence>
<evidence type="ECO:0000313" key="1">
    <source>
        <dbReference type="EMBL" id="MPC37134.1"/>
    </source>
</evidence>